<evidence type="ECO:0000256" key="1">
    <source>
        <dbReference type="SAM" id="MobiDB-lite"/>
    </source>
</evidence>
<sequence>MQFTSETQTSKFPKSISRNFGTEAPIDRKFSTPDIDSTRKNVGEEPRKNVADRKAPRLIRDGDVRTEAAKNLPSESNDEIFVRERVGAIG</sequence>
<feature type="compositionally biased region" description="Polar residues" evidence="1">
    <location>
        <begin position="1"/>
        <end position="20"/>
    </location>
</feature>
<accession>A0AAD3SE01</accession>
<name>A0AAD3SE01_NEPGR</name>
<gene>
    <name evidence="2" type="ORF">Nepgr_010835</name>
</gene>
<dbReference type="Proteomes" id="UP001279734">
    <property type="component" value="Unassembled WGS sequence"/>
</dbReference>
<reference evidence="2" key="1">
    <citation type="submission" date="2023-05" db="EMBL/GenBank/DDBJ databases">
        <title>Nepenthes gracilis genome sequencing.</title>
        <authorList>
            <person name="Fukushima K."/>
        </authorList>
    </citation>
    <scope>NUCLEOTIDE SEQUENCE</scope>
    <source>
        <strain evidence="2">SING2019-196</strain>
    </source>
</reference>
<proteinExistence type="predicted"/>
<protein>
    <submittedName>
        <fullName evidence="2">Uncharacterized protein</fullName>
    </submittedName>
</protein>
<keyword evidence="3" id="KW-1185">Reference proteome</keyword>
<dbReference type="AlphaFoldDB" id="A0AAD3SE01"/>
<evidence type="ECO:0000313" key="3">
    <source>
        <dbReference type="Proteomes" id="UP001279734"/>
    </source>
</evidence>
<evidence type="ECO:0000313" key="2">
    <source>
        <dbReference type="EMBL" id="GMH08995.1"/>
    </source>
</evidence>
<feature type="region of interest" description="Disordered" evidence="1">
    <location>
        <begin position="1"/>
        <end position="57"/>
    </location>
</feature>
<organism evidence="2 3">
    <name type="scientific">Nepenthes gracilis</name>
    <name type="common">Slender pitcher plant</name>
    <dbReference type="NCBI Taxonomy" id="150966"/>
    <lineage>
        <taxon>Eukaryota</taxon>
        <taxon>Viridiplantae</taxon>
        <taxon>Streptophyta</taxon>
        <taxon>Embryophyta</taxon>
        <taxon>Tracheophyta</taxon>
        <taxon>Spermatophyta</taxon>
        <taxon>Magnoliopsida</taxon>
        <taxon>eudicotyledons</taxon>
        <taxon>Gunneridae</taxon>
        <taxon>Pentapetalae</taxon>
        <taxon>Caryophyllales</taxon>
        <taxon>Nepenthaceae</taxon>
        <taxon>Nepenthes</taxon>
    </lineage>
</organism>
<dbReference type="EMBL" id="BSYO01000008">
    <property type="protein sequence ID" value="GMH08995.1"/>
    <property type="molecule type" value="Genomic_DNA"/>
</dbReference>
<feature type="compositionally biased region" description="Basic and acidic residues" evidence="1">
    <location>
        <begin position="25"/>
        <end position="57"/>
    </location>
</feature>
<comment type="caution">
    <text evidence="2">The sequence shown here is derived from an EMBL/GenBank/DDBJ whole genome shotgun (WGS) entry which is preliminary data.</text>
</comment>